<comment type="caution">
    <text evidence="2">The sequence shown here is derived from an EMBL/GenBank/DDBJ whole genome shotgun (WGS) entry which is preliminary data.</text>
</comment>
<evidence type="ECO:0000313" key="2">
    <source>
        <dbReference type="EMBL" id="KAK0736676.1"/>
    </source>
</evidence>
<protein>
    <submittedName>
        <fullName evidence="2">Uncharacterized protein</fullName>
    </submittedName>
</protein>
<keyword evidence="1" id="KW-0732">Signal</keyword>
<sequence>MRLPTSLPFSILLAVFATPAFANWHAILPRQTDPNPPTPTESGPLSLCLWTSYSILRSQPTQPPGLVGFHNSAITEAARHPYYLAQSSLGVPIERLDRTSICSIFINDIASRQLSMLPPELSPVYSTYEQAKTSWIEEIKPKVSQFSEECVGALGTSSVGDFLQGFATNVEGCVTNADMIWGKLDTATLTETREDIWDSPATGDWQVLTTATTTTSSTAAGARETGYLVPVLGLAGAVVWAGGAVA</sequence>
<reference evidence="2" key="1">
    <citation type="submission" date="2023-06" db="EMBL/GenBank/DDBJ databases">
        <title>Genome-scale phylogeny and comparative genomics of the fungal order Sordariales.</title>
        <authorList>
            <consortium name="Lawrence Berkeley National Laboratory"/>
            <person name="Hensen N."/>
            <person name="Bonometti L."/>
            <person name="Westerberg I."/>
            <person name="Brannstrom I.O."/>
            <person name="Guillou S."/>
            <person name="Cros-Aarteil S."/>
            <person name="Calhoun S."/>
            <person name="Haridas S."/>
            <person name="Kuo A."/>
            <person name="Mondo S."/>
            <person name="Pangilinan J."/>
            <person name="Riley R."/>
            <person name="Labutti K."/>
            <person name="Andreopoulos B."/>
            <person name="Lipzen A."/>
            <person name="Chen C."/>
            <person name="Yanf M."/>
            <person name="Daum C."/>
            <person name="Ng V."/>
            <person name="Clum A."/>
            <person name="Steindorff A."/>
            <person name="Ohm R."/>
            <person name="Martin F."/>
            <person name="Silar P."/>
            <person name="Natvig D."/>
            <person name="Lalanne C."/>
            <person name="Gautier V."/>
            <person name="Ament-Velasquez S.L."/>
            <person name="Kruys A."/>
            <person name="Hutchinson M.I."/>
            <person name="Powell A.J."/>
            <person name="Barry K."/>
            <person name="Miller A.N."/>
            <person name="Grigoriev I.V."/>
            <person name="Debuchy R."/>
            <person name="Gladieux P."/>
            <person name="Thoren M.H."/>
            <person name="Johannesson H."/>
        </authorList>
    </citation>
    <scope>NUCLEOTIDE SEQUENCE</scope>
    <source>
        <strain evidence="2">CBS 540.89</strain>
    </source>
</reference>
<feature type="signal peptide" evidence="1">
    <location>
        <begin position="1"/>
        <end position="22"/>
    </location>
</feature>
<keyword evidence="3" id="KW-1185">Reference proteome</keyword>
<name>A0AA40BM45_9PEZI</name>
<proteinExistence type="predicted"/>
<organism evidence="2 3">
    <name type="scientific">Apiosordaria backusii</name>
    <dbReference type="NCBI Taxonomy" id="314023"/>
    <lineage>
        <taxon>Eukaryota</taxon>
        <taxon>Fungi</taxon>
        <taxon>Dikarya</taxon>
        <taxon>Ascomycota</taxon>
        <taxon>Pezizomycotina</taxon>
        <taxon>Sordariomycetes</taxon>
        <taxon>Sordariomycetidae</taxon>
        <taxon>Sordariales</taxon>
        <taxon>Lasiosphaeriaceae</taxon>
        <taxon>Apiosordaria</taxon>
    </lineage>
</organism>
<dbReference type="Proteomes" id="UP001172159">
    <property type="component" value="Unassembled WGS sequence"/>
</dbReference>
<evidence type="ECO:0000313" key="3">
    <source>
        <dbReference type="Proteomes" id="UP001172159"/>
    </source>
</evidence>
<dbReference type="AlphaFoldDB" id="A0AA40BM45"/>
<gene>
    <name evidence="2" type="ORF">B0T21DRAFT_348706</name>
</gene>
<accession>A0AA40BM45</accession>
<dbReference type="EMBL" id="JAUKTV010000006">
    <property type="protein sequence ID" value="KAK0736676.1"/>
    <property type="molecule type" value="Genomic_DNA"/>
</dbReference>
<feature type="chain" id="PRO_5041459492" evidence="1">
    <location>
        <begin position="23"/>
        <end position="246"/>
    </location>
</feature>
<evidence type="ECO:0000256" key="1">
    <source>
        <dbReference type="SAM" id="SignalP"/>
    </source>
</evidence>